<evidence type="ECO:0000313" key="1">
    <source>
        <dbReference type="EMBL" id="GFP40555.1"/>
    </source>
</evidence>
<dbReference type="AlphaFoldDB" id="A0A6V8Q760"/>
<feature type="non-terminal residue" evidence="1">
    <location>
        <position position="1"/>
    </location>
</feature>
<reference evidence="1 2" key="1">
    <citation type="journal article" date="2020" name="Front. Microbiol.">
        <title>Single-cell genomics of novel Actinobacteria with the Wood-Ljungdahl pathway discovered in a serpentinizing system.</title>
        <authorList>
            <person name="Merino N."/>
            <person name="Kawai M."/>
            <person name="Boyd E.S."/>
            <person name="Colman D.R."/>
            <person name="McGlynn S.E."/>
            <person name="Nealson K.H."/>
            <person name="Kurokawa K."/>
            <person name="Hongoh Y."/>
        </authorList>
    </citation>
    <scope>NUCLEOTIDE SEQUENCE [LARGE SCALE GENOMIC DNA]</scope>
    <source>
        <strain evidence="1 2">S47</strain>
    </source>
</reference>
<dbReference type="Proteomes" id="UP000569018">
    <property type="component" value="Unassembled WGS sequence"/>
</dbReference>
<name>A0A6V8Q760_9ACTN</name>
<organism evidence="1 2">
    <name type="scientific">Candidatus Hakubella thermalkaliphila</name>
    <dbReference type="NCBI Taxonomy" id="2754717"/>
    <lineage>
        <taxon>Bacteria</taxon>
        <taxon>Bacillati</taxon>
        <taxon>Actinomycetota</taxon>
        <taxon>Actinomycetota incertae sedis</taxon>
        <taxon>Candidatus Hakubellales</taxon>
        <taxon>Candidatus Hakubellaceae</taxon>
        <taxon>Candidatus Hakubella</taxon>
    </lineage>
</organism>
<sequence length="136" mass="14919">PHLLGIYDDIYITLILLLRRCEIILWMEEGASQIPTTFFKGVWLKIAWVTIPDGLVKFINQVSGLTSCIKEATSHIFGIVLTAIANPPGPVVSCPKTPNLKGTFSSIILTSSPPHSYGTDNKGCLFHTNFYILGIS</sequence>
<gene>
    <name evidence="1" type="ORF">HKBW3S47_02252</name>
</gene>
<evidence type="ECO:0000313" key="2">
    <source>
        <dbReference type="Proteomes" id="UP000569018"/>
    </source>
</evidence>
<accession>A0A6V8Q760</accession>
<comment type="caution">
    <text evidence="1">The sequence shown here is derived from an EMBL/GenBank/DDBJ whole genome shotgun (WGS) entry which is preliminary data.</text>
</comment>
<protein>
    <submittedName>
        <fullName evidence="1">Uncharacterized protein</fullName>
    </submittedName>
</protein>
<dbReference type="EMBL" id="BLSD01000309">
    <property type="protein sequence ID" value="GFP40555.1"/>
    <property type="molecule type" value="Genomic_DNA"/>
</dbReference>
<proteinExistence type="predicted"/>